<comment type="caution">
    <text evidence="1">The sequence shown here is derived from an EMBL/GenBank/DDBJ whole genome shotgun (WGS) entry which is preliminary data.</text>
</comment>
<name>A0A7U7GCV4_9GAMM</name>
<evidence type="ECO:0008006" key="3">
    <source>
        <dbReference type="Google" id="ProtNLM"/>
    </source>
</evidence>
<dbReference type="PANTHER" id="PTHR39431">
    <property type="entry name" value="FRPA/C-RELATED PROTEIN"/>
    <property type="match status" value="1"/>
</dbReference>
<dbReference type="OrthoDB" id="1676884at2"/>
<sequence length="362" mass="39436">MKIASSNIELISQHSSVTKHESKESLRMWVGDQRPDFEGRNPPPGRLQADAVHLSQAARTLQPSKQVAPTDTDIAPEDEPKLALIIRMVEMLTGKKIKLVSPKELHEKLGAAQEQAQSVTEALSKIQQQQGNPAAAPQPAGFGIEYDAYERHYEAEKTTFSAAGVIQTQDGREIKFSVDLSMSREFMSEQSVSLRAGDAKLKDPLVLNFNGNAAELTTTRFSFDIDSDGQQDQIAFTGPNSGFLALDRNNDGVINNGSELFGPTTGQGFAELAAYDQDGNQWIDENDSIYNKLRIWSKDAQGQDQLIALGQRGVGAIYLGQVTSPFALKDSDNNLLGQIRSSGVFLQENGVAGTVQQIDLKA</sequence>
<gene>
    <name evidence="1" type="ORF">BN874_290048</name>
</gene>
<proteinExistence type="predicted"/>
<keyword evidence="2" id="KW-1185">Reference proteome</keyword>
<dbReference type="AlphaFoldDB" id="A0A7U7GCV4"/>
<protein>
    <recommendedName>
        <fullName evidence="3">VCBS repeat-containing protein</fullName>
    </recommendedName>
</protein>
<evidence type="ECO:0000313" key="2">
    <source>
        <dbReference type="Proteomes" id="UP000019184"/>
    </source>
</evidence>
<dbReference type="EMBL" id="CBTK010000212">
    <property type="protein sequence ID" value="CDH45807.1"/>
    <property type="molecule type" value="Genomic_DNA"/>
</dbReference>
<reference evidence="1 2" key="1">
    <citation type="journal article" date="2014" name="ISME J.">
        <title>Candidatus Competibacter-lineage genomes retrieved from metagenomes reveal functional metabolic diversity.</title>
        <authorList>
            <person name="McIlroy S.J."/>
            <person name="Albertsen M."/>
            <person name="Andresen E.K."/>
            <person name="Saunders A.M."/>
            <person name="Kristiansen R."/>
            <person name="Stokholm-Bjerregaard M."/>
            <person name="Nielsen K.L."/>
            <person name="Nielsen P.H."/>
        </authorList>
    </citation>
    <scope>NUCLEOTIDE SEQUENCE [LARGE SCALE GENOMIC DNA]</scope>
    <source>
        <strain evidence="1 2">Run_B_J11</strain>
    </source>
</reference>
<evidence type="ECO:0000313" key="1">
    <source>
        <dbReference type="EMBL" id="CDH45807.1"/>
    </source>
</evidence>
<organism evidence="1 2">
    <name type="scientific">Candidatus Contendobacter odensis Run_B_J11</name>
    <dbReference type="NCBI Taxonomy" id="1400861"/>
    <lineage>
        <taxon>Bacteria</taxon>
        <taxon>Pseudomonadati</taxon>
        <taxon>Pseudomonadota</taxon>
        <taxon>Gammaproteobacteria</taxon>
        <taxon>Candidatus Competibacteraceae</taxon>
        <taxon>Candidatus Contendibacter</taxon>
    </lineage>
</organism>
<dbReference type="PANTHER" id="PTHR39431:SF1">
    <property type="entry name" value="FRPA_C-RELATED PROTEIN"/>
    <property type="match status" value="1"/>
</dbReference>
<dbReference type="Proteomes" id="UP000019184">
    <property type="component" value="Unassembled WGS sequence"/>
</dbReference>
<accession>A0A7U7GCV4</accession>
<dbReference type="RefSeq" id="WP_034433885.1">
    <property type="nucleotide sequence ID" value="NZ_CBTK010000212.1"/>
</dbReference>